<dbReference type="EMBL" id="AP018732">
    <property type="protein sequence ID" value="BBE41632.1"/>
    <property type="molecule type" value="Genomic_DNA"/>
</dbReference>
<evidence type="ECO:0000256" key="2">
    <source>
        <dbReference type="ARBA" id="ARBA00022679"/>
    </source>
</evidence>
<evidence type="ECO:0000313" key="4">
    <source>
        <dbReference type="EMBL" id="BBE41632.1"/>
    </source>
</evidence>
<feature type="domain" description="Phosphoribosyltransferase" evidence="3">
    <location>
        <begin position="8"/>
        <end position="142"/>
    </location>
</feature>
<dbReference type="GO" id="GO:0000310">
    <property type="term" value="F:xanthine phosphoribosyltransferase activity"/>
    <property type="evidence" value="ECO:0007669"/>
    <property type="project" value="UniProtKB-EC"/>
</dbReference>
<dbReference type="KEGG" id="ccai:NAS2_0238"/>
<dbReference type="Gene3D" id="3.40.50.2020">
    <property type="match status" value="1"/>
</dbReference>
<dbReference type="Pfam" id="PF00156">
    <property type="entry name" value="Pribosyltran"/>
    <property type="match status" value="1"/>
</dbReference>
<proteinExistence type="predicted"/>
<evidence type="ECO:0000313" key="5">
    <source>
        <dbReference type="Proteomes" id="UP000509448"/>
    </source>
</evidence>
<keyword evidence="1 4" id="KW-0328">Glycosyltransferase</keyword>
<keyword evidence="5" id="KW-1185">Reference proteome</keyword>
<dbReference type="CDD" id="cd06223">
    <property type="entry name" value="PRTases_typeI"/>
    <property type="match status" value="1"/>
</dbReference>
<protein>
    <submittedName>
        <fullName evidence="4">Xanthine-guanine phosphoribosyltransferase</fullName>
        <ecNumber evidence="4">2.4.2.22</ecNumber>
    </submittedName>
</protein>
<accession>A0A4P2VCU4</accession>
<dbReference type="SUPFAM" id="SSF53271">
    <property type="entry name" value="PRTase-like"/>
    <property type="match status" value="1"/>
</dbReference>
<reference evidence="4 5" key="1">
    <citation type="journal article" date="2019" name="ISME J.">
        <title>Isolation and characterization of a thermophilic sulfur- and iron-reducing thaumarchaeote from a terrestrial acidic hot spring.</title>
        <authorList>
            <person name="Kato S."/>
            <person name="Itoh T."/>
            <person name="Yuki M."/>
            <person name="Nagamori M."/>
            <person name="Ohnishi M."/>
            <person name="Uematsu K."/>
            <person name="Suzuki K."/>
            <person name="Takashina T."/>
            <person name="Ohkuma M."/>
        </authorList>
    </citation>
    <scope>NUCLEOTIDE SEQUENCE [LARGE SCALE GENOMIC DNA]</scope>
    <source>
        <strain evidence="4 5">NAS-02</strain>
    </source>
</reference>
<dbReference type="EC" id="2.4.2.22" evidence="4"/>
<dbReference type="PANTHER" id="PTHR43363">
    <property type="entry name" value="HYPOXANTHINE PHOSPHORIBOSYLTRANSFERASE"/>
    <property type="match status" value="1"/>
</dbReference>
<dbReference type="Proteomes" id="UP000509448">
    <property type="component" value="Chromosome"/>
</dbReference>
<dbReference type="InterPro" id="IPR000836">
    <property type="entry name" value="PRTase_dom"/>
</dbReference>
<evidence type="ECO:0000259" key="3">
    <source>
        <dbReference type="Pfam" id="PF00156"/>
    </source>
</evidence>
<dbReference type="InterPro" id="IPR029057">
    <property type="entry name" value="PRTase-like"/>
</dbReference>
<evidence type="ECO:0000256" key="1">
    <source>
        <dbReference type="ARBA" id="ARBA00022676"/>
    </source>
</evidence>
<organism evidence="4 5">
    <name type="scientific">Conexivisphaera calida</name>
    <dbReference type="NCBI Taxonomy" id="1874277"/>
    <lineage>
        <taxon>Archaea</taxon>
        <taxon>Nitrososphaerota</taxon>
        <taxon>Conexivisphaeria</taxon>
        <taxon>Conexivisphaerales</taxon>
        <taxon>Conexivisphaeraceae</taxon>
        <taxon>Conexivisphaera</taxon>
    </lineage>
</organism>
<dbReference type="AlphaFoldDB" id="A0A4P2VCU4"/>
<dbReference type="PANTHER" id="PTHR43363:SF1">
    <property type="entry name" value="HYPOXANTHINE-GUANINE PHOSPHORIBOSYLTRANSFERASE"/>
    <property type="match status" value="1"/>
</dbReference>
<name>A0A4P2VCU4_9ARCH</name>
<gene>
    <name evidence="4" type="ORF">NAS2_0238</name>
</gene>
<keyword evidence="2 4" id="KW-0808">Transferase</keyword>
<sequence>MTWEEFGRLAESLTDAIVRGGRRHELVIGILRGGCPLALMVADRLGARVDFLNIKSYSGIGERSSPTVLSTITEDAAGKDVIIVDDLVDEGATMSFAIDFIGDRYSPKSVETAALFVKPWSKFIPNYHLGVVREWVIFPWELCEFGTEGCKSGVVRARST</sequence>